<dbReference type="AlphaFoldDB" id="V7IA96"/>
<evidence type="ECO:0000256" key="9">
    <source>
        <dbReference type="SAM" id="SignalP"/>
    </source>
</evidence>
<evidence type="ECO:0000256" key="5">
    <source>
        <dbReference type="ARBA" id="ARBA00022592"/>
    </source>
</evidence>
<comment type="caution">
    <text evidence="11">The sequence shown here is derived from an EMBL/GenBank/DDBJ whole genome shotgun (WGS) entry which is preliminary data.</text>
</comment>
<evidence type="ECO:0000313" key="12">
    <source>
        <dbReference type="Proteomes" id="UP000017747"/>
    </source>
</evidence>
<keyword evidence="6 9" id="KW-0732">Signal</keyword>
<comment type="similarity">
    <text evidence="3">Belongs to the PstS family.</text>
</comment>
<evidence type="ECO:0000256" key="3">
    <source>
        <dbReference type="ARBA" id="ARBA00008725"/>
    </source>
</evidence>
<comment type="subunit">
    <text evidence="4">The complex is composed of two ATP-binding proteins (PstB), two transmembrane proteins (PstC and PstA) and a solute-binding protein (PstS).</text>
</comment>
<dbReference type="InterPro" id="IPR024370">
    <property type="entry name" value="PBP_domain"/>
</dbReference>
<evidence type="ECO:0000256" key="7">
    <source>
        <dbReference type="ARBA" id="ARBA00023139"/>
    </source>
</evidence>
<dbReference type="PANTHER" id="PTHR30570">
    <property type="entry name" value="PERIPLASMIC PHOSPHATE BINDING COMPONENT OF PHOSPHATE ABC TRANSPORTER"/>
    <property type="match status" value="1"/>
</dbReference>
<evidence type="ECO:0000256" key="2">
    <source>
        <dbReference type="ARBA" id="ARBA00004193"/>
    </source>
</evidence>
<keyword evidence="7" id="KW-0564">Palmitate</keyword>
<evidence type="ECO:0000259" key="10">
    <source>
        <dbReference type="Pfam" id="PF12849"/>
    </source>
</evidence>
<keyword evidence="5" id="KW-0592">Phosphate transport</keyword>
<feature type="chain" id="PRO_5039113938" description="PBP domain-containing protein" evidence="9">
    <location>
        <begin position="20"/>
        <end position="320"/>
    </location>
</feature>
<dbReference type="STRING" id="994573.T472_0201940"/>
<evidence type="ECO:0000256" key="6">
    <source>
        <dbReference type="ARBA" id="ARBA00022729"/>
    </source>
</evidence>
<dbReference type="Pfam" id="PF12849">
    <property type="entry name" value="PBP_like_2"/>
    <property type="match status" value="2"/>
</dbReference>
<name>V7IA96_9CLOT</name>
<dbReference type="PATRIC" id="fig|994573.3.peg.360"/>
<organism evidence="11 12">
    <name type="scientific">Youngiibacter fragilis 232.1</name>
    <dbReference type="NCBI Taxonomy" id="994573"/>
    <lineage>
        <taxon>Bacteria</taxon>
        <taxon>Bacillati</taxon>
        <taxon>Bacillota</taxon>
        <taxon>Clostridia</taxon>
        <taxon>Eubacteriales</taxon>
        <taxon>Clostridiaceae</taxon>
        <taxon>Youngiibacter</taxon>
    </lineage>
</organism>
<feature type="domain" description="PBP" evidence="10">
    <location>
        <begin position="203"/>
        <end position="318"/>
    </location>
</feature>
<dbReference type="EMBL" id="AXUN02000030">
    <property type="protein sequence ID" value="ETA82269.1"/>
    <property type="molecule type" value="Genomic_DNA"/>
</dbReference>
<dbReference type="GO" id="GO:0005886">
    <property type="term" value="C:plasma membrane"/>
    <property type="evidence" value="ECO:0007669"/>
    <property type="project" value="UniProtKB-SubCell"/>
</dbReference>
<comment type="subcellular location">
    <subcellularLocation>
        <location evidence="2">Cell membrane</location>
        <topology evidence="2">Lipid-anchor</topology>
    </subcellularLocation>
</comment>
<dbReference type="Gene3D" id="3.40.190.10">
    <property type="entry name" value="Periplasmic binding protein-like II"/>
    <property type="match status" value="2"/>
</dbReference>
<dbReference type="PROSITE" id="PS51257">
    <property type="entry name" value="PROKAR_LIPOPROTEIN"/>
    <property type="match status" value="1"/>
</dbReference>
<dbReference type="SUPFAM" id="SSF53850">
    <property type="entry name" value="Periplasmic binding protein-like II"/>
    <property type="match status" value="2"/>
</dbReference>
<evidence type="ECO:0000256" key="4">
    <source>
        <dbReference type="ARBA" id="ARBA00011529"/>
    </source>
</evidence>
<keyword evidence="8" id="KW-0449">Lipoprotein</keyword>
<keyword evidence="12" id="KW-1185">Reference proteome</keyword>
<keyword evidence="5" id="KW-0813">Transport</keyword>
<dbReference type="OrthoDB" id="9790048at2"/>
<feature type="signal peptide" evidence="9">
    <location>
        <begin position="1"/>
        <end position="19"/>
    </location>
</feature>
<evidence type="ECO:0000256" key="8">
    <source>
        <dbReference type="ARBA" id="ARBA00023288"/>
    </source>
</evidence>
<protein>
    <recommendedName>
        <fullName evidence="10">PBP domain-containing protein</fullName>
    </recommendedName>
</protein>
<proteinExistence type="inferred from homology"/>
<accession>V7IA96</accession>
<evidence type="ECO:0000313" key="11">
    <source>
        <dbReference type="EMBL" id="ETA82269.1"/>
    </source>
</evidence>
<dbReference type="PANTHER" id="PTHR30570:SF1">
    <property type="entry name" value="PHOSPHATE-BINDING PROTEIN PSTS"/>
    <property type="match status" value="1"/>
</dbReference>
<evidence type="ECO:0000256" key="1">
    <source>
        <dbReference type="ARBA" id="ARBA00002841"/>
    </source>
</evidence>
<dbReference type="Proteomes" id="UP000017747">
    <property type="component" value="Unassembled WGS sequence"/>
</dbReference>
<comment type="function">
    <text evidence="1">Part of the ABC transporter complex PstSACB involved in phosphate import.</text>
</comment>
<dbReference type="eggNOG" id="COG0226">
    <property type="taxonomic scope" value="Bacteria"/>
</dbReference>
<sequence>MNKKILGLVSSLALVSVLAGCGSTTTPTTAPTAAPTTPAAMTGAIKVFTRDSTSGTREAFESIVGFAEKLTNDAFEVSSNGDMATKVGAEKSGIGYASLTTDFEANNLTPVMYEGVEATIKTVVDGTYKLNRPFSYATRAEGDFDSEEKEQLVAAFIDYMENSIEGREVVLGAGGIVDVDAGTPWDELKKDHPIVDKDNSAITIYTGGSTSVEKTLKAALESFIPLAGNFKINMNQTGSGDGYKRVLGSEKDGANKADIGFASRSFKAEEDVKGAMISGVYCKDAVVVVVNAGNTSVEDLTQAQVAAIFMGETKNWEDIK</sequence>
<dbReference type="InterPro" id="IPR050811">
    <property type="entry name" value="Phosphate_ABC_transporter"/>
</dbReference>
<gene>
    <name evidence="11" type="ORF">T472_0201940</name>
</gene>
<reference evidence="11 12" key="1">
    <citation type="journal article" date="2014" name="Genome Announc.">
        <title>Genome Sequence of Youngiibacter fragilis, the Type Strain of the Genus Youngiibacter.</title>
        <authorList>
            <person name="Wawrik C.B."/>
            <person name="Callaghan A.V."/>
            <person name="Stamps B.W."/>
            <person name="Wawrik B."/>
        </authorList>
    </citation>
    <scope>NUCLEOTIDE SEQUENCE [LARGE SCALE GENOMIC DNA]</scope>
    <source>
        <strain evidence="11 12">232.1</strain>
    </source>
</reference>
<dbReference type="GO" id="GO:0006817">
    <property type="term" value="P:phosphate ion transport"/>
    <property type="evidence" value="ECO:0007669"/>
    <property type="project" value="UniProtKB-KW"/>
</dbReference>
<dbReference type="RefSeq" id="WP_023387095.1">
    <property type="nucleotide sequence ID" value="NZ_AXUN02000030.1"/>
</dbReference>
<feature type="domain" description="PBP" evidence="10">
    <location>
        <begin position="42"/>
        <end position="160"/>
    </location>
</feature>